<sequence>MAPDLPNGSDIQPVDDAGVPKEQQQPIVIVPPPKDNQSPSPSNDHHNLKLTTAGGDPLMSDDHTPAPANIDAAALELSKGVSDAALTDQIRNGTDILVEIQPKAATPPSPDKFFTPTAVDKNDLNDTEMAEAEDYGMPEDGTTDERAAFMKELENFYREKALEFKPPKFYGEALNCLKLWRAVIRLGGYDVVTGSKLWRQVGESFHPPKTCTTVSWTFRIFYEKALLEYEKHKKQIGDIQLPMGSFPQPTSVEKEASGYQAQGSGRARRDAAARGRQGWRAPRLGYGEVAEPLIKEKNLNSTAKREKNLKSIGSMKHKTPTNMEHAEKTVNVEADKQIVTTVLDVGSPADWVKINVRENKDCFEVYALVPGLLREEVRVQSDPAGRLVITGKPEQLDNPWGITEFKKVVSLPARIDPLHTSAVVSLHGRLFVRVPFEKGSI</sequence>
<feature type="domain" description="ARID" evidence="9">
    <location>
        <begin position="143"/>
        <end position="234"/>
    </location>
</feature>
<dbReference type="InterPro" id="IPR045147">
    <property type="entry name" value="ARI3A/B/C"/>
</dbReference>
<proteinExistence type="inferred from homology"/>
<reference evidence="10" key="1">
    <citation type="submission" date="2020-03" db="EMBL/GenBank/DDBJ databases">
        <title>A high-quality chromosome-level genome assembly of a woody plant with both climbing and erect habits, Rhamnella rubrinervis.</title>
        <authorList>
            <person name="Lu Z."/>
            <person name="Yang Y."/>
            <person name="Zhu X."/>
            <person name="Sun Y."/>
        </authorList>
    </citation>
    <scope>NUCLEOTIDE SEQUENCE</scope>
    <source>
        <strain evidence="10">BYM</strain>
        <tissue evidence="10">Leaf</tissue>
    </source>
</reference>
<dbReference type="Pfam" id="PF00011">
    <property type="entry name" value="HSP20"/>
    <property type="match status" value="1"/>
</dbReference>
<dbReference type="SMART" id="SM01014">
    <property type="entry name" value="ARID"/>
    <property type="match status" value="1"/>
</dbReference>
<evidence type="ECO:0000313" key="10">
    <source>
        <dbReference type="EMBL" id="KAF3446941.1"/>
    </source>
</evidence>
<gene>
    <name evidence="10" type="ORF">FNV43_RR12121</name>
</gene>
<dbReference type="Gene3D" id="2.60.40.790">
    <property type="match status" value="1"/>
</dbReference>
<accession>A0A8K0H6T2</accession>
<feature type="region of interest" description="Disordered" evidence="7">
    <location>
        <begin position="240"/>
        <end position="276"/>
    </location>
</feature>
<evidence type="ECO:0000259" key="8">
    <source>
        <dbReference type="PROSITE" id="PS01031"/>
    </source>
</evidence>
<evidence type="ECO:0000256" key="3">
    <source>
        <dbReference type="ARBA" id="ARBA00023163"/>
    </source>
</evidence>
<evidence type="ECO:0000313" key="11">
    <source>
        <dbReference type="Proteomes" id="UP000796880"/>
    </source>
</evidence>
<dbReference type="PANTHER" id="PTHR15348:SF17">
    <property type="entry name" value="AT-RICH INTERACTIVE DOMAIN-CONTAINING PROTEIN 5"/>
    <property type="match status" value="1"/>
</dbReference>
<keyword evidence="3" id="KW-0804">Transcription</keyword>
<dbReference type="Proteomes" id="UP000796880">
    <property type="component" value="Unassembled WGS sequence"/>
</dbReference>
<dbReference type="InterPro" id="IPR001606">
    <property type="entry name" value="ARID_dom"/>
</dbReference>
<dbReference type="FunFam" id="2.60.40.790:FF:000014">
    <property type="entry name" value="AT-rich interactive domain-containing protein 3"/>
    <property type="match status" value="1"/>
</dbReference>
<dbReference type="FunFam" id="1.10.150.60:FF:000009">
    <property type="entry name" value="AT-rich interactive domain-containing protein 3"/>
    <property type="match status" value="1"/>
</dbReference>
<dbReference type="PROSITE" id="PS51011">
    <property type="entry name" value="ARID"/>
    <property type="match status" value="1"/>
</dbReference>
<evidence type="ECO:0000256" key="7">
    <source>
        <dbReference type="SAM" id="MobiDB-lite"/>
    </source>
</evidence>
<dbReference type="SMART" id="SM00501">
    <property type="entry name" value="BRIGHT"/>
    <property type="match status" value="1"/>
</dbReference>
<dbReference type="InterPro" id="IPR008978">
    <property type="entry name" value="HSP20-like_chaperone"/>
</dbReference>
<protein>
    <submittedName>
        <fullName evidence="10">Uncharacterized protein</fullName>
    </submittedName>
</protein>
<keyword evidence="11" id="KW-1185">Reference proteome</keyword>
<evidence type="ECO:0000256" key="6">
    <source>
        <dbReference type="RuleBase" id="RU003616"/>
    </source>
</evidence>
<dbReference type="PROSITE" id="PS01031">
    <property type="entry name" value="SHSP"/>
    <property type="match status" value="1"/>
</dbReference>
<evidence type="ECO:0000256" key="5">
    <source>
        <dbReference type="PROSITE-ProRule" id="PRU00285"/>
    </source>
</evidence>
<comment type="caution">
    <text evidence="10">The sequence shown here is derived from an EMBL/GenBank/DDBJ whole genome shotgun (WGS) entry which is preliminary data.</text>
</comment>
<name>A0A8K0H6T2_9ROSA</name>
<keyword evidence="2" id="KW-0238">DNA-binding</keyword>
<dbReference type="CDD" id="cd16100">
    <property type="entry name" value="ARID"/>
    <property type="match status" value="1"/>
</dbReference>
<evidence type="ECO:0000256" key="2">
    <source>
        <dbReference type="ARBA" id="ARBA00023125"/>
    </source>
</evidence>
<dbReference type="EMBL" id="VOIH02000005">
    <property type="protein sequence ID" value="KAF3446941.1"/>
    <property type="molecule type" value="Genomic_DNA"/>
</dbReference>
<evidence type="ECO:0000259" key="9">
    <source>
        <dbReference type="PROSITE" id="PS51011"/>
    </source>
</evidence>
<dbReference type="OrthoDB" id="338531at2759"/>
<dbReference type="SUPFAM" id="SSF46774">
    <property type="entry name" value="ARID-like"/>
    <property type="match status" value="1"/>
</dbReference>
<keyword evidence="1" id="KW-0805">Transcription regulation</keyword>
<feature type="region of interest" description="Disordered" evidence="7">
    <location>
        <begin position="1"/>
        <end position="66"/>
    </location>
</feature>
<organism evidence="10 11">
    <name type="scientific">Rhamnella rubrinervis</name>
    <dbReference type="NCBI Taxonomy" id="2594499"/>
    <lineage>
        <taxon>Eukaryota</taxon>
        <taxon>Viridiplantae</taxon>
        <taxon>Streptophyta</taxon>
        <taxon>Embryophyta</taxon>
        <taxon>Tracheophyta</taxon>
        <taxon>Spermatophyta</taxon>
        <taxon>Magnoliopsida</taxon>
        <taxon>eudicotyledons</taxon>
        <taxon>Gunneridae</taxon>
        <taxon>Pentapetalae</taxon>
        <taxon>rosids</taxon>
        <taxon>fabids</taxon>
        <taxon>Rosales</taxon>
        <taxon>Rhamnaceae</taxon>
        <taxon>rhamnoid group</taxon>
        <taxon>Rhamneae</taxon>
        <taxon>Rhamnella</taxon>
    </lineage>
</organism>
<evidence type="ECO:0000256" key="4">
    <source>
        <dbReference type="ARBA" id="ARBA00023242"/>
    </source>
</evidence>
<comment type="similarity">
    <text evidence="5 6">Belongs to the small heat shock protein (HSP20) family.</text>
</comment>
<dbReference type="InterPro" id="IPR002068">
    <property type="entry name" value="A-crystallin/Hsp20_dom"/>
</dbReference>
<dbReference type="GO" id="GO:0003677">
    <property type="term" value="F:DNA binding"/>
    <property type="evidence" value="ECO:0007669"/>
    <property type="project" value="UniProtKB-KW"/>
</dbReference>
<dbReference type="CDD" id="cd06464">
    <property type="entry name" value="ACD_sHsps-like"/>
    <property type="match status" value="1"/>
</dbReference>
<evidence type="ECO:0000256" key="1">
    <source>
        <dbReference type="ARBA" id="ARBA00023015"/>
    </source>
</evidence>
<dbReference type="Gene3D" id="1.10.150.60">
    <property type="entry name" value="ARID DNA-binding domain"/>
    <property type="match status" value="1"/>
</dbReference>
<dbReference type="GO" id="GO:0005634">
    <property type="term" value="C:nucleus"/>
    <property type="evidence" value="ECO:0007669"/>
    <property type="project" value="TreeGrafter"/>
</dbReference>
<dbReference type="GO" id="GO:0006357">
    <property type="term" value="P:regulation of transcription by RNA polymerase II"/>
    <property type="evidence" value="ECO:0007669"/>
    <property type="project" value="InterPro"/>
</dbReference>
<dbReference type="InterPro" id="IPR036431">
    <property type="entry name" value="ARID_dom_sf"/>
</dbReference>
<dbReference type="SUPFAM" id="SSF49764">
    <property type="entry name" value="HSP20-like chaperones"/>
    <property type="match status" value="1"/>
</dbReference>
<keyword evidence="4" id="KW-0539">Nucleus</keyword>
<dbReference type="PANTHER" id="PTHR15348">
    <property type="entry name" value="AT-RICH INTERACTIVE DOMAIN-CONTAINING PROTEIN ARID DOMAIN- CONTAINING PROTEIN DEAD RINGER PROTEIN B-CELL REGULATOR OF IGH TRANSCRIPTION BRIGHT"/>
    <property type="match status" value="1"/>
</dbReference>
<dbReference type="Pfam" id="PF01388">
    <property type="entry name" value="ARID"/>
    <property type="match status" value="1"/>
</dbReference>
<feature type="domain" description="SHSP" evidence="8">
    <location>
        <begin position="340"/>
        <end position="441"/>
    </location>
</feature>
<dbReference type="AlphaFoldDB" id="A0A8K0H6T2"/>